<sequence>MPGTPDPVLGSQLLTYTVASVTSLVLVAVVYATRRRLAHDWRPLALLGFGYATVTLSVWAVARLATDALPSGIVDDPVAATGFLAFSFAILAGFVVAAARLYASRGLLVPLVGLFGFTELVWWAFLHVRGETDALGIFVPLGPAMAAVVFLATVFEYVVRMLWNRATRGGDRSMT</sequence>
<dbReference type="EMBL" id="FOAD01000006">
    <property type="protein sequence ID" value="SEL58998.1"/>
    <property type="molecule type" value="Genomic_DNA"/>
</dbReference>
<evidence type="ECO:0000313" key="2">
    <source>
        <dbReference type="EMBL" id="SEL58998.1"/>
    </source>
</evidence>
<feature type="transmembrane region" description="Helical" evidence="1">
    <location>
        <begin position="137"/>
        <end position="159"/>
    </location>
</feature>
<dbReference type="AlphaFoldDB" id="A0A1H7RG55"/>
<keyword evidence="1" id="KW-1133">Transmembrane helix</keyword>
<organism evidence="2 3">
    <name type="scientific">Haloferax larsenii</name>
    <dbReference type="NCBI Taxonomy" id="302484"/>
    <lineage>
        <taxon>Archaea</taxon>
        <taxon>Methanobacteriati</taxon>
        <taxon>Methanobacteriota</taxon>
        <taxon>Stenosarchaea group</taxon>
        <taxon>Halobacteria</taxon>
        <taxon>Halobacteriales</taxon>
        <taxon>Haloferacaceae</taxon>
        <taxon>Haloferax</taxon>
    </lineage>
</organism>
<feature type="transmembrane region" description="Helical" evidence="1">
    <location>
        <begin position="44"/>
        <end position="66"/>
    </location>
</feature>
<feature type="transmembrane region" description="Helical" evidence="1">
    <location>
        <begin position="106"/>
        <end position="125"/>
    </location>
</feature>
<proteinExistence type="predicted"/>
<gene>
    <name evidence="2" type="ORF">SAMN04488691_10614</name>
</gene>
<feature type="transmembrane region" description="Helical" evidence="1">
    <location>
        <begin position="13"/>
        <end position="32"/>
    </location>
</feature>
<dbReference type="RefSeq" id="WP_074794749.1">
    <property type="nucleotide sequence ID" value="NZ_FOAD01000006.1"/>
</dbReference>
<keyword evidence="1" id="KW-0812">Transmembrane</keyword>
<protein>
    <submittedName>
        <fullName evidence="2">Uncharacterized protein</fullName>
    </submittedName>
</protein>
<evidence type="ECO:0000256" key="1">
    <source>
        <dbReference type="SAM" id="Phobius"/>
    </source>
</evidence>
<feature type="transmembrane region" description="Helical" evidence="1">
    <location>
        <begin position="78"/>
        <end position="99"/>
    </location>
</feature>
<name>A0A1H7RG55_HALLR</name>
<reference evidence="2 3" key="1">
    <citation type="submission" date="2016-10" db="EMBL/GenBank/DDBJ databases">
        <authorList>
            <person name="de Groot N.N."/>
        </authorList>
    </citation>
    <scope>NUCLEOTIDE SEQUENCE [LARGE SCALE GENOMIC DNA]</scope>
    <source>
        <strain evidence="2 3">CDM_5</strain>
    </source>
</reference>
<accession>A0A1H7RG55</accession>
<evidence type="ECO:0000313" key="3">
    <source>
        <dbReference type="Proteomes" id="UP000183894"/>
    </source>
</evidence>
<dbReference type="OrthoDB" id="270068at2157"/>
<keyword evidence="1" id="KW-0472">Membrane</keyword>
<dbReference type="Proteomes" id="UP000183894">
    <property type="component" value="Unassembled WGS sequence"/>
</dbReference>